<dbReference type="Proteomes" id="UP001642484">
    <property type="component" value="Unassembled WGS sequence"/>
</dbReference>
<dbReference type="SUPFAM" id="SSF53335">
    <property type="entry name" value="S-adenosyl-L-methionine-dependent methyltransferases"/>
    <property type="match status" value="1"/>
</dbReference>
<evidence type="ECO:0000313" key="2">
    <source>
        <dbReference type="Proteomes" id="UP001642484"/>
    </source>
</evidence>
<proteinExistence type="predicted"/>
<protein>
    <submittedName>
        <fullName evidence="1">Uncharacterized protein</fullName>
    </submittedName>
</protein>
<sequence>MSRAVLERDVNESGKVPFHVSLPTAAMWDHEPKCQALMREAMVWCQQVTGHDPKHSCMFGDILEMLPGSLAEYSTYESKLAMTKSWSLKRSCKCMSHGAFCSPFKPSCIDVSGLPCPDFSRAGLQRGRHGPTIPVYMTHGRWAKESRTPLLLVECTPDLDIDMLQDCHPGYSWHQMYSEPGDFGFSATARKRTWVIGSNDNRNICRADPYELLDEIKIAMKDVHVRVRDYLVASEAEVHMEALRVANLKRMDNFRPGIDPMSLLLNLREVQTMSELNQKYHSRTGFPAKTDRDLAYFLGDSATYCSWSAASGKLPTYRLTQGRFWLPAVQRWLTSKERLCSMGYPVVKEMSLGMGQVPLVGAVDPEKAAERLGNAMHFTTSGIFQCIALSCFGPQ</sequence>
<name>A0ABP0IA57_9DINO</name>
<organism evidence="1 2">
    <name type="scientific">Durusdinium trenchii</name>
    <dbReference type="NCBI Taxonomy" id="1381693"/>
    <lineage>
        <taxon>Eukaryota</taxon>
        <taxon>Sar</taxon>
        <taxon>Alveolata</taxon>
        <taxon>Dinophyceae</taxon>
        <taxon>Suessiales</taxon>
        <taxon>Symbiodiniaceae</taxon>
        <taxon>Durusdinium</taxon>
    </lineage>
</organism>
<reference evidence="1 2" key="1">
    <citation type="submission" date="2024-02" db="EMBL/GenBank/DDBJ databases">
        <authorList>
            <person name="Chen Y."/>
            <person name="Shah S."/>
            <person name="Dougan E. K."/>
            <person name="Thang M."/>
            <person name="Chan C."/>
        </authorList>
    </citation>
    <scope>NUCLEOTIDE SEQUENCE [LARGE SCALE GENOMIC DNA]</scope>
</reference>
<dbReference type="EMBL" id="CAXAMN010002403">
    <property type="protein sequence ID" value="CAK8999478.1"/>
    <property type="molecule type" value="Genomic_DNA"/>
</dbReference>
<dbReference type="Gene3D" id="3.40.50.150">
    <property type="entry name" value="Vaccinia Virus protein VP39"/>
    <property type="match status" value="1"/>
</dbReference>
<comment type="caution">
    <text evidence="1">The sequence shown here is derived from an EMBL/GenBank/DDBJ whole genome shotgun (WGS) entry which is preliminary data.</text>
</comment>
<dbReference type="InterPro" id="IPR029063">
    <property type="entry name" value="SAM-dependent_MTases_sf"/>
</dbReference>
<gene>
    <name evidence="1" type="ORF">CCMP2556_LOCUS5669</name>
</gene>
<keyword evidence="2" id="KW-1185">Reference proteome</keyword>
<evidence type="ECO:0000313" key="1">
    <source>
        <dbReference type="EMBL" id="CAK8999478.1"/>
    </source>
</evidence>
<accession>A0ABP0IA57</accession>